<dbReference type="EMBL" id="GL883079">
    <property type="protein sequence ID" value="EGF90537.1"/>
    <property type="molecule type" value="Genomic_DNA"/>
</dbReference>
<proteinExistence type="predicted"/>
<dbReference type="InterPro" id="IPR011055">
    <property type="entry name" value="Dup_hybrid_motif"/>
</dbReference>
<keyword evidence="5" id="KW-1185">Reference proteome</keyword>
<dbReference type="PANTHER" id="PTHR21666:SF270">
    <property type="entry name" value="MUREIN HYDROLASE ACTIVATOR ENVC"/>
    <property type="match status" value="1"/>
</dbReference>
<accession>F4QQQ0</accession>
<dbReference type="AlphaFoldDB" id="F4QQQ0"/>
<feature type="domain" description="Peptidase M56" evidence="3">
    <location>
        <begin position="155"/>
        <end position="252"/>
    </location>
</feature>
<dbReference type="CDD" id="cd07341">
    <property type="entry name" value="M56_BlaR1_MecR1_like"/>
    <property type="match status" value="1"/>
</dbReference>
<keyword evidence="1" id="KW-1133">Transmembrane helix</keyword>
<keyword evidence="1" id="KW-0472">Membrane</keyword>
<feature type="transmembrane region" description="Helical" evidence="1">
    <location>
        <begin position="290"/>
        <end position="309"/>
    </location>
</feature>
<dbReference type="Pfam" id="PF01551">
    <property type="entry name" value="Peptidase_M23"/>
    <property type="match status" value="1"/>
</dbReference>
<keyword evidence="1" id="KW-0812">Transmembrane</keyword>
<name>F4QQQ0_9CAUL</name>
<dbReference type="Pfam" id="PF05569">
    <property type="entry name" value="Peptidase_M56"/>
    <property type="match status" value="1"/>
</dbReference>
<reference evidence="5" key="1">
    <citation type="submission" date="2011-03" db="EMBL/GenBank/DDBJ databases">
        <title>Draft genome sequence of Brevundimonas diminuta.</title>
        <authorList>
            <person name="Brown P.J.B."/>
            <person name="Buechlein A."/>
            <person name="Hemmerich C."/>
            <person name="Brun Y.V."/>
        </authorList>
    </citation>
    <scope>NUCLEOTIDE SEQUENCE [LARGE SCALE GENOMIC DNA]</scope>
    <source>
        <strain evidence="5">C19</strain>
    </source>
</reference>
<sequence length="487" mass="52684">MLSSELILLVFFAVPLLLSGAVGGLQRLRPDGPDDATDKRLLWVMLAPIAIGVVVVLIARLAPVDVPLPLLPMVEADFRQVSGDVTAAPVTQGIDILAWLPEMGLALYGAIASLLGVRLGWAYIRMAGIGASARRQPGLGDDVWVTPAAIPPLTWGRRILVPQSLVSDLPLANLSLIVRHEREHLRRGDPLWFAALAWIDVLAWFNPFIRHQTARCRLAAELACDAAVTAALPDMRQIYAETLVIALKHAAGNVLAYAPAAFSNAQSGDYRMRIMQIMRPSHDGRKPRRLLFAAIAVLALPAAFAQYAWSQAPAATAEKPADTVTVFPVSGRISSGFGPRIHPITKEPSFHSGIDFAVHEGTEVHSIAAGTVSFAGEREGYHQVVEIDHGGGLKTRYAQLGSVRVKAGDKVKVDRVVATSGAYGTGPHLHFEVWQDAKPVDPYAVLNPESSSAFNMNWSADEMAFAGDVRLQKGDRTLMADELRVRR</sequence>
<dbReference type="InterPro" id="IPR050570">
    <property type="entry name" value="Cell_wall_metabolism_enzyme"/>
</dbReference>
<evidence type="ECO:0000259" key="2">
    <source>
        <dbReference type="Pfam" id="PF01551"/>
    </source>
</evidence>
<feature type="domain" description="M23ase beta-sheet core" evidence="2">
    <location>
        <begin position="350"/>
        <end position="442"/>
    </location>
</feature>
<evidence type="ECO:0000313" key="5">
    <source>
        <dbReference type="Proteomes" id="UP000006512"/>
    </source>
</evidence>
<feature type="transmembrane region" description="Helical" evidence="1">
    <location>
        <begin position="105"/>
        <end position="124"/>
    </location>
</feature>
<organism evidence="4 5">
    <name type="scientific">Asticcacaulis biprosthecium C19</name>
    <dbReference type="NCBI Taxonomy" id="715226"/>
    <lineage>
        <taxon>Bacteria</taxon>
        <taxon>Pseudomonadati</taxon>
        <taxon>Pseudomonadota</taxon>
        <taxon>Alphaproteobacteria</taxon>
        <taxon>Caulobacterales</taxon>
        <taxon>Caulobacteraceae</taxon>
        <taxon>Asticcacaulis</taxon>
    </lineage>
</organism>
<dbReference type="InterPro" id="IPR008756">
    <property type="entry name" value="Peptidase_M56"/>
</dbReference>
<feature type="transmembrane region" description="Helical" evidence="1">
    <location>
        <begin position="6"/>
        <end position="28"/>
    </location>
</feature>
<gene>
    <name evidence="4" type="ORF">ABI_35600</name>
</gene>
<evidence type="ECO:0000259" key="3">
    <source>
        <dbReference type="Pfam" id="PF05569"/>
    </source>
</evidence>
<protein>
    <submittedName>
        <fullName evidence="4">BlaR1 peptidase M56 family protein</fullName>
    </submittedName>
</protein>
<dbReference type="CDD" id="cd12797">
    <property type="entry name" value="M23_peptidase"/>
    <property type="match status" value="1"/>
</dbReference>
<evidence type="ECO:0000256" key="1">
    <source>
        <dbReference type="SAM" id="Phobius"/>
    </source>
</evidence>
<dbReference type="InterPro" id="IPR016047">
    <property type="entry name" value="M23ase_b-sheet_dom"/>
</dbReference>
<dbReference type="HOGENOM" id="CLU_559797_0_0_5"/>
<dbReference type="SUPFAM" id="SSF51261">
    <property type="entry name" value="Duplicated hybrid motif"/>
    <property type="match status" value="1"/>
</dbReference>
<evidence type="ECO:0000313" key="4">
    <source>
        <dbReference type="EMBL" id="EGF90537.1"/>
    </source>
</evidence>
<dbReference type="PANTHER" id="PTHR21666">
    <property type="entry name" value="PEPTIDASE-RELATED"/>
    <property type="match status" value="1"/>
</dbReference>
<feature type="transmembrane region" description="Helical" evidence="1">
    <location>
        <begin position="40"/>
        <end position="62"/>
    </location>
</feature>
<dbReference type="GO" id="GO:0004222">
    <property type="term" value="F:metalloendopeptidase activity"/>
    <property type="evidence" value="ECO:0007669"/>
    <property type="project" value="TreeGrafter"/>
</dbReference>
<dbReference type="OrthoDB" id="9805070at2"/>
<dbReference type="Gene3D" id="2.70.70.10">
    <property type="entry name" value="Glucose Permease (Domain IIA)"/>
    <property type="match status" value="1"/>
</dbReference>
<dbReference type="Proteomes" id="UP000006512">
    <property type="component" value="Unassembled WGS sequence"/>
</dbReference>
<dbReference type="eggNOG" id="COG0739">
    <property type="taxonomic scope" value="Bacteria"/>
</dbReference>
<dbReference type="STRING" id="715226.ABI_35600"/>